<dbReference type="Proteomes" id="UP000198346">
    <property type="component" value="Unassembled WGS sequence"/>
</dbReference>
<dbReference type="Gene3D" id="1.10.150.250">
    <property type="entry name" value="Flavinator of succinate dehydrogenase"/>
    <property type="match status" value="1"/>
</dbReference>
<reference evidence="4 5" key="1">
    <citation type="submission" date="2017-07" db="EMBL/GenBank/DDBJ databases">
        <authorList>
            <person name="Sun Z.S."/>
            <person name="Albrecht U."/>
            <person name="Echele G."/>
            <person name="Lee C.C."/>
        </authorList>
    </citation>
    <scope>NUCLEOTIDE SEQUENCE [LARGE SCALE GENOMIC DNA]</scope>
    <source>
        <strain evidence="4 5">CGMCC 1.12710</strain>
    </source>
</reference>
<dbReference type="InterPro" id="IPR036714">
    <property type="entry name" value="SDH_sf"/>
</dbReference>
<evidence type="ECO:0000256" key="2">
    <source>
        <dbReference type="ARBA" id="ARBA00019418"/>
    </source>
</evidence>
<proteinExistence type="inferred from homology"/>
<keyword evidence="5" id="KW-1185">Reference proteome</keyword>
<dbReference type="PANTHER" id="PTHR12469">
    <property type="entry name" value="PROTEIN EMI5 HOMOLOG, MITOCHONDRIAL"/>
    <property type="match status" value="1"/>
</dbReference>
<evidence type="ECO:0000313" key="4">
    <source>
        <dbReference type="EMBL" id="SNT72207.1"/>
    </source>
</evidence>
<dbReference type="Pfam" id="PF03937">
    <property type="entry name" value="Sdh5"/>
    <property type="match status" value="1"/>
</dbReference>
<evidence type="ECO:0000313" key="5">
    <source>
        <dbReference type="Proteomes" id="UP000198346"/>
    </source>
</evidence>
<dbReference type="OrthoDB" id="9807264at2"/>
<dbReference type="GO" id="GO:0006099">
    <property type="term" value="P:tricarboxylic acid cycle"/>
    <property type="evidence" value="ECO:0007669"/>
    <property type="project" value="TreeGrafter"/>
</dbReference>
<gene>
    <name evidence="4" type="ORF">SAMN06297382_1243</name>
</gene>
<dbReference type="FunFam" id="1.10.150.250:FF:000004">
    <property type="entry name" value="Succinate dehydrogenase assembly factor 2, mitochondrial"/>
    <property type="match status" value="1"/>
</dbReference>
<comment type="similarity">
    <text evidence="1">Belongs to the SdhE FAD assembly factor family.</text>
</comment>
<accession>A0A239PR62</accession>
<dbReference type="InterPro" id="IPR005631">
    <property type="entry name" value="SDH"/>
</dbReference>
<dbReference type="AlphaFoldDB" id="A0A239PR62"/>
<evidence type="ECO:0000256" key="3">
    <source>
        <dbReference type="ARBA" id="ARBA00023186"/>
    </source>
</evidence>
<dbReference type="PANTHER" id="PTHR12469:SF2">
    <property type="entry name" value="SUCCINATE DEHYDROGENASE ASSEMBLY FACTOR 2, MITOCHONDRIAL"/>
    <property type="match status" value="1"/>
</dbReference>
<keyword evidence="3" id="KW-0143">Chaperone</keyword>
<evidence type="ECO:0000256" key="1">
    <source>
        <dbReference type="ARBA" id="ARBA00008571"/>
    </source>
</evidence>
<dbReference type="SUPFAM" id="SSF109910">
    <property type="entry name" value="YgfY-like"/>
    <property type="match status" value="1"/>
</dbReference>
<dbReference type="RefSeq" id="WP_089411722.1">
    <property type="nucleotide sequence ID" value="NZ_FZQA01000002.1"/>
</dbReference>
<sequence length="98" mass="10677">MSIAPDDARRKRLLYRAQHRGFKEADLVIGGFAAAHLADMTAAELDEFEALLALPDHDLYAWATGEAPAPAQARGPVFEKLRAYDVSASLRQQPSGRG</sequence>
<protein>
    <recommendedName>
        <fullName evidence="2">FAD assembly factor SdhE</fullName>
    </recommendedName>
</protein>
<dbReference type="EMBL" id="FZQA01000002">
    <property type="protein sequence ID" value="SNT72207.1"/>
    <property type="molecule type" value="Genomic_DNA"/>
</dbReference>
<name>A0A239PR62_9PROT</name>
<organism evidence="4 5">
    <name type="scientific">Amphiplicatus metriothermophilus</name>
    <dbReference type="NCBI Taxonomy" id="1519374"/>
    <lineage>
        <taxon>Bacteria</taxon>
        <taxon>Pseudomonadati</taxon>
        <taxon>Pseudomonadota</taxon>
        <taxon>Alphaproteobacteria</taxon>
        <taxon>Parvularculales</taxon>
        <taxon>Parvularculaceae</taxon>
        <taxon>Amphiplicatus</taxon>
    </lineage>
</organism>